<evidence type="ECO:0000256" key="1">
    <source>
        <dbReference type="SAM" id="Phobius"/>
    </source>
</evidence>
<dbReference type="RefSeq" id="WP_087458775.1">
    <property type="nucleotide sequence ID" value="NZ_CP021434.1"/>
</dbReference>
<evidence type="ECO:0000313" key="3">
    <source>
        <dbReference type="Proteomes" id="UP000195437"/>
    </source>
</evidence>
<accession>A0A1Y0ISD7</accession>
<sequence length="126" mass="14112">MIAAVFMIGSCVLCGIYMLYKMFTVDSHHFVSMLAAVIVFFGLAATFWMMYLEFPMESIRTVGFGSLGVFGVLAPIGYVIGYVKSSRYQKAELRAKLRKGLVGLLVHIGIILILILVDWLYKLIFS</sequence>
<feature type="transmembrane region" description="Helical" evidence="1">
    <location>
        <begin position="30"/>
        <end position="50"/>
    </location>
</feature>
<keyword evidence="1" id="KW-0812">Transmembrane</keyword>
<dbReference type="Proteomes" id="UP000195437">
    <property type="component" value="Chromosome"/>
</dbReference>
<feature type="transmembrane region" description="Helical" evidence="1">
    <location>
        <begin position="62"/>
        <end position="80"/>
    </location>
</feature>
<proteinExistence type="predicted"/>
<feature type="transmembrane region" description="Helical" evidence="1">
    <location>
        <begin position="6"/>
        <end position="23"/>
    </location>
</feature>
<reference evidence="3" key="1">
    <citation type="submission" date="2017-05" db="EMBL/GenBank/DDBJ databases">
        <authorList>
            <person name="Sung H."/>
        </authorList>
    </citation>
    <scope>NUCLEOTIDE SEQUENCE [LARGE SCALE GENOMIC DNA]</scope>
    <source>
        <strain evidence="3">AR23208</strain>
    </source>
</reference>
<evidence type="ECO:0000313" key="2">
    <source>
        <dbReference type="EMBL" id="ARU63431.1"/>
    </source>
</evidence>
<organism evidence="2 3">
    <name type="scientific">Tumebacillus avium</name>
    <dbReference type="NCBI Taxonomy" id="1903704"/>
    <lineage>
        <taxon>Bacteria</taxon>
        <taxon>Bacillati</taxon>
        <taxon>Bacillota</taxon>
        <taxon>Bacilli</taxon>
        <taxon>Bacillales</taxon>
        <taxon>Alicyclobacillaceae</taxon>
        <taxon>Tumebacillus</taxon>
    </lineage>
</organism>
<protein>
    <submittedName>
        <fullName evidence="2">Uncharacterized protein</fullName>
    </submittedName>
</protein>
<feature type="transmembrane region" description="Helical" evidence="1">
    <location>
        <begin position="101"/>
        <end position="121"/>
    </location>
</feature>
<keyword evidence="1" id="KW-0472">Membrane</keyword>
<dbReference type="AlphaFoldDB" id="A0A1Y0ISD7"/>
<gene>
    <name evidence="2" type="ORF">CBW65_22365</name>
</gene>
<keyword evidence="3" id="KW-1185">Reference proteome</keyword>
<dbReference type="KEGG" id="tum:CBW65_22365"/>
<name>A0A1Y0ISD7_9BACL</name>
<dbReference type="EMBL" id="CP021434">
    <property type="protein sequence ID" value="ARU63431.1"/>
    <property type="molecule type" value="Genomic_DNA"/>
</dbReference>
<keyword evidence="1" id="KW-1133">Transmembrane helix</keyword>